<feature type="transmembrane region" description="Helical" evidence="3">
    <location>
        <begin position="297"/>
        <end position="319"/>
    </location>
</feature>
<dbReference type="Gene3D" id="1.20.1640.10">
    <property type="entry name" value="Multidrug efflux transporter AcrB transmembrane domain"/>
    <property type="match status" value="2"/>
</dbReference>
<keyword evidence="3" id="KW-0812">Transmembrane</keyword>
<dbReference type="InterPro" id="IPR000731">
    <property type="entry name" value="SSD"/>
</dbReference>
<comment type="caution">
    <text evidence="5">The sequence shown here is derived from an EMBL/GenBank/DDBJ whole genome shotgun (WGS) entry which is preliminary data.</text>
</comment>
<feature type="transmembrane region" description="Helical" evidence="3">
    <location>
        <begin position="827"/>
        <end position="849"/>
    </location>
</feature>
<dbReference type="GO" id="GO:0016020">
    <property type="term" value="C:membrane"/>
    <property type="evidence" value="ECO:0007669"/>
    <property type="project" value="TreeGrafter"/>
</dbReference>
<protein>
    <submittedName>
        <fullName evidence="5">Patched domain-containing protein</fullName>
    </submittedName>
</protein>
<feature type="compositionally biased region" description="Low complexity" evidence="2">
    <location>
        <begin position="535"/>
        <end position="544"/>
    </location>
</feature>
<dbReference type="Pfam" id="PF12349">
    <property type="entry name" value="Sterol-sensing"/>
    <property type="match status" value="1"/>
</dbReference>
<gene>
    <name evidence="5" type="ORF">M0812_13662</name>
</gene>
<reference evidence="5" key="1">
    <citation type="submission" date="2022-08" db="EMBL/GenBank/DDBJ databases">
        <title>Novel sulphate-reducing endosymbionts in the free-living metamonad Anaeramoeba.</title>
        <authorList>
            <person name="Jerlstrom-Hultqvist J."/>
            <person name="Cepicka I."/>
            <person name="Gallot-Lavallee L."/>
            <person name="Salas-Leiva D."/>
            <person name="Curtis B.A."/>
            <person name="Zahonova K."/>
            <person name="Pipaliya S."/>
            <person name="Dacks J."/>
            <person name="Roger A.J."/>
        </authorList>
    </citation>
    <scope>NUCLEOTIDE SEQUENCE</scope>
    <source>
        <strain evidence="5">Busselton2</strain>
    </source>
</reference>
<feature type="transmembrane region" description="Helical" evidence="3">
    <location>
        <begin position="399"/>
        <end position="422"/>
    </location>
</feature>
<name>A0AAV7ZKF1_9EUKA</name>
<feature type="transmembrane region" description="Helical" evidence="3">
    <location>
        <begin position="267"/>
        <end position="285"/>
    </location>
</feature>
<dbReference type="PANTHER" id="PTHR10796">
    <property type="entry name" value="PATCHED-RELATED"/>
    <property type="match status" value="1"/>
</dbReference>
<comment type="similarity">
    <text evidence="1">Belongs to the patched family.</text>
</comment>
<feature type="compositionally biased region" description="Acidic residues" evidence="2">
    <location>
        <begin position="479"/>
        <end position="501"/>
    </location>
</feature>
<dbReference type="EMBL" id="JANTQA010000029">
    <property type="protein sequence ID" value="KAJ3441649.1"/>
    <property type="molecule type" value="Genomic_DNA"/>
</dbReference>
<feature type="transmembrane region" description="Helical" evidence="3">
    <location>
        <begin position="931"/>
        <end position="954"/>
    </location>
</feature>
<dbReference type="InterPro" id="IPR051697">
    <property type="entry name" value="Patched_domain-protein"/>
</dbReference>
<feature type="transmembrane region" description="Helical" evidence="3">
    <location>
        <begin position="804"/>
        <end position="822"/>
    </location>
</feature>
<keyword evidence="3" id="KW-0472">Membrane</keyword>
<evidence type="ECO:0000256" key="1">
    <source>
        <dbReference type="ARBA" id="ARBA00005585"/>
    </source>
</evidence>
<sequence length="1099" mass="124740">MTLLESWLKKCLKIERLVGKIVGKTSSKVYDHPFLVIFLCTCIAVAFGYGYTKIDEETDLRKLYVPQDSQLMKDEAYWTEKWGSIPKLETVYLVSDPMGNNIIYEETIYPLFKIHQEIIKLSIDHKGKNYTFQDLCKKHPMTGGCIILGVLDYWNWDEANFVNDPLSQIEKGVNIVSQQTVNPSYAWAAETYDEDGKIVQAPVAQIMYYMSDEETLAEPLHKFEKEILSYVLGYQEEMKKIKPKSTVIPYLSCSINDEVEKSTTSDIKSVAVGYSIMILVLCFTLGEIPSKFRTHPYLSPLGIITTGFGIISGFGLGGYSVKSCSLVTILAFLILAIGVDNLYIIVKNFDLSELSDDPKERVIKAMKKSTSIVLTTIKTIGVFIVGMTTPFYAIKYFCVYGAFCMLFVLFYQLTLFVAFLSLEAKRIASGRHPLFLFVYKELIQDTSNKEKESIENQPILSDQENIDNEETHDDKEQKEEGDDDDDDDDDEENKDNEEDSDKDIQKNELNENSQSSSDKIKSGSGSRSGSGIGSGSDSEINSNFENKKNENKSKEGVAIQHTELHLNRIQSFFKNKYCPFILGEKMRYVILGIFIIITIVGIVFSTKVQSGFDEAIVVPDDSYMKDTFHIIKYYLQKHGRVFYLAIKGGTNYWDTSVRDNLVELTDKMEQSGWVKNKYISSWYRDFIEYAKMKNGTSPYIENGWPKSEQFFWAFLTQDFLSQPQYMAYKFQEHIILDPTATKLTEQIPSSRFVFRAVDILDVQNKIDFMLELRKITDASSIMSFVYNFIMFLVEQYVIIIDQTILNIGLSIFIVALITLLFLGHPKLFIIVLIVMVVINIDLMAFIHFADLTIDVVTMISLIMSVGFSIDYSAHICHAFINRPAENRQLRATRAITEIGSSVVLGGITTFIGLSPVLIFANSDLFRIIVKIIYATIILGLLHGFVLLPILLTIIGPQKFLNGGEEKEKDTENFDSEGEKSSEDSLLDEHQIPLDEMKDEQTKDSDQQKDKDQKSLNEMGNKDNKVIPSKNDLFSQWLTASSGVSDSSDNDKFWDLLGKTKEKYLEEGGSMSATTWMTASSIHTSGMSDLEFGVEEKLKD</sequence>
<feature type="transmembrane region" description="Helical" evidence="3">
    <location>
        <begin position="34"/>
        <end position="52"/>
    </location>
</feature>
<feature type="region of interest" description="Disordered" evidence="2">
    <location>
        <begin position="449"/>
        <end position="555"/>
    </location>
</feature>
<feature type="transmembrane region" description="Helical" evidence="3">
    <location>
        <begin position="586"/>
        <end position="604"/>
    </location>
</feature>
<evidence type="ECO:0000313" key="5">
    <source>
        <dbReference type="EMBL" id="KAJ3441649.1"/>
    </source>
</evidence>
<dbReference type="SUPFAM" id="SSF82866">
    <property type="entry name" value="Multidrug efflux transporter AcrB transmembrane domain"/>
    <property type="match status" value="2"/>
</dbReference>
<feature type="compositionally biased region" description="Low complexity" evidence="2">
    <location>
        <begin position="513"/>
        <end position="525"/>
    </location>
</feature>
<evidence type="ECO:0000313" key="6">
    <source>
        <dbReference type="Proteomes" id="UP001146793"/>
    </source>
</evidence>
<feature type="transmembrane region" description="Helical" evidence="3">
    <location>
        <begin position="325"/>
        <end position="346"/>
    </location>
</feature>
<feature type="transmembrane region" description="Helical" evidence="3">
    <location>
        <begin position="901"/>
        <end position="919"/>
    </location>
</feature>
<dbReference type="PANTHER" id="PTHR10796:SF92">
    <property type="entry name" value="PATCHED-RELATED, ISOFORM A"/>
    <property type="match status" value="1"/>
</dbReference>
<evidence type="ECO:0000259" key="4">
    <source>
        <dbReference type="PROSITE" id="PS50156"/>
    </source>
</evidence>
<dbReference type="AlphaFoldDB" id="A0AAV7ZKF1"/>
<keyword evidence="3" id="KW-1133">Transmembrane helix</keyword>
<evidence type="ECO:0000256" key="2">
    <source>
        <dbReference type="SAM" id="MobiDB-lite"/>
    </source>
</evidence>
<feature type="transmembrane region" description="Helical" evidence="3">
    <location>
        <begin position="371"/>
        <end position="393"/>
    </location>
</feature>
<dbReference type="Proteomes" id="UP001146793">
    <property type="component" value="Unassembled WGS sequence"/>
</dbReference>
<feature type="compositionally biased region" description="Basic and acidic residues" evidence="2">
    <location>
        <begin position="545"/>
        <end position="555"/>
    </location>
</feature>
<organism evidence="5 6">
    <name type="scientific">Anaeramoeba flamelloides</name>
    <dbReference type="NCBI Taxonomy" id="1746091"/>
    <lineage>
        <taxon>Eukaryota</taxon>
        <taxon>Metamonada</taxon>
        <taxon>Anaeramoebidae</taxon>
        <taxon>Anaeramoeba</taxon>
    </lineage>
</organism>
<accession>A0AAV7ZKF1</accession>
<feature type="compositionally biased region" description="Basic and acidic residues" evidence="2">
    <location>
        <begin position="964"/>
        <end position="1024"/>
    </location>
</feature>
<proteinExistence type="inferred from homology"/>
<dbReference type="InterPro" id="IPR053958">
    <property type="entry name" value="HMGCR/SNAP/NPC1-like_SSD"/>
</dbReference>
<feature type="transmembrane region" description="Helical" evidence="3">
    <location>
        <begin position="855"/>
        <end position="880"/>
    </location>
</feature>
<dbReference type="PROSITE" id="PS50156">
    <property type="entry name" value="SSD"/>
    <property type="match status" value="1"/>
</dbReference>
<feature type="region of interest" description="Disordered" evidence="2">
    <location>
        <begin position="964"/>
        <end position="1027"/>
    </location>
</feature>
<evidence type="ECO:0000256" key="3">
    <source>
        <dbReference type="SAM" id="Phobius"/>
    </source>
</evidence>
<feature type="domain" description="SSD" evidence="4">
    <location>
        <begin position="266"/>
        <end position="422"/>
    </location>
</feature>